<dbReference type="EMBL" id="JANPWB010000001">
    <property type="protein sequence ID" value="KAJ1215212.1"/>
    <property type="molecule type" value="Genomic_DNA"/>
</dbReference>
<evidence type="ECO:0000313" key="13">
    <source>
        <dbReference type="Proteomes" id="UP001066276"/>
    </source>
</evidence>
<dbReference type="GO" id="GO:0005634">
    <property type="term" value="C:nucleus"/>
    <property type="evidence" value="ECO:0007669"/>
    <property type="project" value="TreeGrafter"/>
</dbReference>
<protein>
    <recommendedName>
        <fullName evidence="8">Probable tRNA methyltransferase 9B</fullName>
    </recommendedName>
    <alternativeName>
        <fullName evidence="9">Probable tRNA methyltransferase 9-like protein</fullName>
    </alternativeName>
</protein>
<keyword evidence="5" id="KW-0949">S-adenosyl-L-methionine</keyword>
<name>A0AAV7WM92_PLEWA</name>
<evidence type="ECO:0000256" key="3">
    <source>
        <dbReference type="ARBA" id="ARBA00022603"/>
    </source>
</evidence>
<dbReference type="GO" id="GO:0002098">
    <property type="term" value="P:tRNA wobble uridine modification"/>
    <property type="evidence" value="ECO:0007669"/>
    <property type="project" value="TreeGrafter"/>
</dbReference>
<keyword evidence="3" id="KW-0489">Methyltransferase</keyword>
<dbReference type="Gene3D" id="3.40.50.150">
    <property type="entry name" value="Vaccinia Virus protein VP39"/>
    <property type="match status" value="2"/>
</dbReference>
<dbReference type="Pfam" id="PF08241">
    <property type="entry name" value="Methyltransf_11"/>
    <property type="match status" value="1"/>
</dbReference>
<accession>A0AAV7WM92</accession>
<dbReference type="GO" id="GO:0008757">
    <property type="term" value="F:S-adenosylmethionine-dependent methyltransferase activity"/>
    <property type="evidence" value="ECO:0007669"/>
    <property type="project" value="InterPro"/>
</dbReference>
<keyword evidence="13" id="KW-1185">Reference proteome</keyword>
<evidence type="ECO:0000313" key="12">
    <source>
        <dbReference type="EMBL" id="KAJ1215212.1"/>
    </source>
</evidence>
<dbReference type="PANTHER" id="PTHR13069:SF36">
    <property type="entry name" value="TRNA METHYLTRANSFERASE 9B-RELATED"/>
    <property type="match status" value="1"/>
</dbReference>
<evidence type="ECO:0000256" key="7">
    <source>
        <dbReference type="ARBA" id="ARBA00057565"/>
    </source>
</evidence>
<feature type="domain" description="Methyltransferase type 11" evidence="11">
    <location>
        <begin position="157"/>
        <end position="245"/>
    </location>
</feature>
<dbReference type="InterPro" id="IPR051422">
    <property type="entry name" value="AlkB_tRNA_MeTrf/Diox"/>
</dbReference>
<keyword evidence="4" id="KW-0808">Transferase</keyword>
<keyword evidence="2" id="KW-0597">Phosphoprotein</keyword>
<evidence type="ECO:0000256" key="4">
    <source>
        <dbReference type="ARBA" id="ARBA00022679"/>
    </source>
</evidence>
<sequence>MGATIPCKSAGRPDGQSGNPWSTQVIGRQAALGKSLSECAVALVFAVVTAMVPGSLWPLGHRKPSGHRVVLGHLVAWLADQMARRLGNQMAVGRDAGLAQDFCLHPCMEHEANELERQHVHRVYESTASYFSDLQSKAWPKVRQFLLDQKPGSLIADIGCGTGKYLGVNNEVYTLGCDYCAPLVDIARNNELEVMVCDNLNLPFRNNCFNTIISIGVIHHFSTKQRRIQAITEMSRVLKPGGQIMLYVWAMEQKNRRFEKQDVFVPWNRALFSRHSSESSQSGTKDNSGQNARVQDVFLQPAINSEPINMHDVNPEVQSNHSHNTDNYRPSENCCLKISDEENRFYSALGRSFRSWFFSRSLDESALRRQIEKMKPLKNIGEWASTTVSTQPGRHCSLDLGRHGSLFKEQSSDDDEVFMENKVHKKAQWLLAAESIRSLNGSHRAIIRSSGGNVSFQCKPVEDTCAHTKEADTSTGGKMLKRTSTTDSNDSILDAAVAVGEEVANMLDTNAFMRYYHVFREGELSFLLQECVPELEILSSCYDHGNWCIIAQKN</sequence>
<dbReference type="GO" id="GO:0106335">
    <property type="term" value="F:tRNA (5-carboxymethyluridine(34)-5-O)-methyltransferase activity"/>
    <property type="evidence" value="ECO:0007669"/>
    <property type="project" value="TreeGrafter"/>
</dbReference>
<dbReference type="AlphaFoldDB" id="A0AAV7WM92"/>
<dbReference type="CDD" id="cd02440">
    <property type="entry name" value="AdoMet_MTases"/>
    <property type="match status" value="1"/>
</dbReference>
<evidence type="ECO:0000256" key="1">
    <source>
        <dbReference type="ARBA" id="ARBA00008361"/>
    </source>
</evidence>
<dbReference type="GO" id="GO:0000049">
    <property type="term" value="F:tRNA binding"/>
    <property type="evidence" value="ECO:0007669"/>
    <property type="project" value="TreeGrafter"/>
</dbReference>
<dbReference type="GO" id="GO:0030488">
    <property type="term" value="P:tRNA methylation"/>
    <property type="evidence" value="ECO:0007669"/>
    <property type="project" value="TreeGrafter"/>
</dbReference>
<feature type="region of interest" description="Disordered" evidence="10">
    <location>
        <begin position="1"/>
        <end position="22"/>
    </location>
</feature>
<dbReference type="SUPFAM" id="SSF53335">
    <property type="entry name" value="S-adenosyl-L-methionine-dependent methyltransferases"/>
    <property type="match status" value="1"/>
</dbReference>
<gene>
    <name evidence="12" type="ORF">NDU88_002821</name>
</gene>
<evidence type="ECO:0000256" key="10">
    <source>
        <dbReference type="SAM" id="MobiDB-lite"/>
    </source>
</evidence>
<dbReference type="Proteomes" id="UP001066276">
    <property type="component" value="Chromosome 1_1"/>
</dbReference>
<comment type="caution">
    <text evidence="12">The sequence shown here is derived from an EMBL/GenBank/DDBJ whole genome shotgun (WGS) entry which is preliminary data.</text>
</comment>
<proteinExistence type="inferred from homology"/>
<keyword evidence="6" id="KW-0819">tRNA processing</keyword>
<evidence type="ECO:0000256" key="8">
    <source>
        <dbReference type="ARBA" id="ARBA00071880"/>
    </source>
</evidence>
<dbReference type="GO" id="GO:0005737">
    <property type="term" value="C:cytoplasm"/>
    <property type="evidence" value="ECO:0007669"/>
    <property type="project" value="TreeGrafter"/>
</dbReference>
<dbReference type="PANTHER" id="PTHR13069">
    <property type="entry name" value="ALKYLATED DNA REPAIR PROTEIN ALKB HOMOLOG 8"/>
    <property type="match status" value="1"/>
</dbReference>
<comment type="function">
    <text evidence="7">May modify wobble uridines in specific arginine and glutamic acid tRNAs. Acts as a tumor suppressor by promoting the expression of LIN9.</text>
</comment>
<evidence type="ECO:0000256" key="2">
    <source>
        <dbReference type="ARBA" id="ARBA00022553"/>
    </source>
</evidence>
<comment type="similarity">
    <text evidence="1">Belongs to the methyltransferase superfamily.</text>
</comment>
<evidence type="ECO:0000256" key="5">
    <source>
        <dbReference type="ARBA" id="ARBA00022691"/>
    </source>
</evidence>
<evidence type="ECO:0000256" key="9">
    <source>
        <dbReference type="ARBA" id="ARBA00083167"/>
    </source>
</evidence>
<organism evidence="12 13">
    <name type="scientific">Pleurodeles waltl</name>
    <name type="common">Iberian ribbed newt</name>
    <dbReference type="NCBI Taxonomy" id="8319"/>
    <lineage>
        <taxon>Eukaryota</taxon>
        <taxon>Metazoa</taxon>
        <taxon>Chordata</taxon>
        <taxon>Craniata</taxon>
        <taxon>Vertebrata</taxon>
        <taxon>Euteleostomi</taxon>
        <taxon>Amphibia</taxon>
        <taxon>Batrachia</taxon>
        <taxon>Caudata</taxon>
        <taxon>Salamandroidea</taxon>
        <taxon>Salamandridae</taxon>
        <taxon>Pleurodelinae</taxon>
        <taxon>Pleurodeles</taxon>
    </lineage>
</organism>
<dbReference type="InterPro" id="IPR013216">
    <property type="entry name" value="Methyltransf_11"/>
</dbReference>
<reference evidence="12" key="1">
    <citation type="journal article" date="2022" name="bioRxiv">
        <title>Sequencing and chromosome-scale assembly of the giantPleurodeles waltlgenome.</title>
        <authorList>
            <person name="Brown T."/>
            <person name="Elewa A."/>
            <person name="Iarovenko S."/>
            <person name="Subramanian E."/>
            <person name="Araus A.J."/>
            <person name="Petzold A."/>
            <person name="Susuki M."/>
            <person name="Suzuki K.-i.T."/>
            <person name="Hayashi T."/>
            <person name="Toyoda A."/>
            <person name="Oliveira C."/>
            <person name="Osipova E."/>
            <person name="Leigh N.D."/>
            <person name="Simon A."/>
            <person name="Yun M.H."/>
        </authorList>
    </citation>
    <scope>NUCLEOTIDE SEQUENCE</scope>
    <source>
        <strain evidence="12">20211129_DDA</strain>
        <tissue evidence="12">Liver</tissue>
    </source>
</reference>
<evidence type="ECO:0000259" key="11">
    <source>
        <dbReference type="Pfam" id="PF08241"/>
    </source>
</evidence>
<dbReference type="InterPro" id="IPR029063">
    <property type="entry name" value="SAM-dependent_MTases_sf"/>
</dbReference>
<evidence type="ECO:0000256" key="6">
    <source>
        <dbReference type="ARBA" id="ARBA00022694"/>
    </source>
</evidence>
<dbReference type="FunFam" id="3.40.50.150:FF:000154">
    <property type="entry name" value="Probable tRNA methyltransferase 9B"/>
    <property type="match status" value="1"/>
</dbReference>